<gene>
    <name evidence="1" type="ORF">ABWK59_31540</name>
</gene>
<organism evidence="1">
    <name type="scientific">Kitasatospora camelliae</name>
    <dbReference type="NCBI Taxonomy" id="3156397"/>
    <lineage>
        <taxon>Bacteria</taxon>
        <taxon>Bacillati</taxon>
        <taxon>Actinomycetota</taxon>
        <taxon>Actinomycetes</taxon>
        <taxon>Kitasatosporales</taxon>
        <taxon>Streptomycetaceae</taxon>
        <taxon>Kitasatospora</taxon>
    </lineage>
</organism>
<reference evidence="1" key="1">
    <citation type="submission" date="2024-06" db="EMBL/GenBank/DDBJ databases">
        <title>The genome sequences of Kitasatospora sp. strain HUAS MG31.</title>
        <authorList>
            <person name="Mo P."/>
        </authorList>
    </citation>
    <scope>NUCLEOTIDE SEQUENCE</scope>
    <source>
        <strain evidence="1">HUAS MG31</strain>
    </source>
</reference>
<dbReference type="Pfam" id="PF26421">
    <property type="entry name" value="Avidin_like"/>
    <property type="match status" value="1"/>
</dbReference>
<dbReference type="AlphaFoldDB" id="A0AAU8K3D7"/>
<evidence type="ECO:0008006" key="2">
    <source>
        <dbReference type="Google" id="ProtNLM"/>
    </source>
</evidence>
<dbReference type="InterPro" id="IPR058595">
    <property type="entry name" value="Avidin-like"/>
</dbReference>
<evidence type="ECO:0000313" key="1">
    <source>
        <dbReference type="EMBL" id="XCM83136.1"/>
    </source>
</evidence>
<dbReference type="EMBL" id="CP159872">
    <property type="protein sequence ID" value="XCM83136.1"/>
    <property type="molecule type" value="Genomic_DNA"/>
</dbReference>
<proteinExistence type="predicted"/>
<protein>
    <recommendedName>
        <fullName evidence="2">N-acetylglutamate synthase</fullName>
    </recommendedName>
</protein>
<dbReference type="RefSeq" id="WP_354644071.1">
    <property type="nucleotide sequence ID" value="NZ_CP159872.1"/>
</dbReference>
<sequence>MLPSLDGLVFAPVARADDGEVDPDTRFHYRELDGRVWAAYTGGEVVHGHLVGTRLGDTVAFRYVQLNRAGETSGGRCVSTLTRLPDGRLRLDETWAWESREGRGTSAVEELLPAAD</sequence>
<name>A0AAU8K3D7_9ACTN</name>
<accession>A0AAU8K3D7</accession>
<dbReference type="KEGG" id="kcm:ABWK59_31540"/>